<evidence type="ECO:0000256" key="2">
    <source>
        <dbReference type="ARBA" id="ARBA00023002"/>
    </source>
</evidence>
<dbReference type="SUPFAM" id="SSF101790">
    <property type="entry name" value="Aminomethyltransferase beta-barrel domain"/>
    <property type="match status" value="1"/>
</dbReference>
<dbReference type="Gene3D" id="3.50.50.60">
    <property type="entry name" value="FAD/NAD(P)-binding domain"/>
    <property type="match status" value="1"/>
</dbReference>
<feature type="domain" description="FAD/NAD(P)-binding" evidence="5">
    <location>
        <begin position="168"/>
        <end position="417"/>
    </location>
</feature>
<feature type="domain" description="GCVT N-terminal" evidence="4">
    <location>
        <begin position="637"/>
        <end position="907"/>
    </location>
</feature>
<feature type="compositionally biased region" description="Low complexity" evidence="3">
    <location>
        <begin position="498"/>
        <end position="520"/>
    </location>
</feature>
<evidence type="ECO:0000256" key="1">
    <source>
        <dbReference type="ARBA" id="ARBA00008609"/>
    </source>
</evidence>
<dbReference type="Proteomes" id="UP000572635">
    <property type="component" value="Unassembled WGS sequence"/>
</dbReference>
<keyword evidence="2 8" id="KW-0560">Oxidoreductase</keyword>
<comment type="caution">
    <text evidence="8">The sequence shown here is derived from an EMBL/GenBank/DDBJ whole genome shotgun (WGS) entry which is preliminary data.</text>
</comment>
<keyword evidence="9" id="KW-1185">Reference proteome</keyword>
<dbReference type="InterPro" id="IPR041854">
    <property type="entry name" value="BFD-like_2Fe2S-bd_dom_sf"/>
</dbReference>
<dbReference type="Gene3D" id="3.10.20.440">
    <property type="entry name" value="2Fe-2S iron-sulphur cluster binding domain, sarcosine oxidase, alpha subunit, N-terminal domain"/>
    <property type="match status" value="1"/>
</dbReference>
<proteinExistence type="inferred from homology"/>
<dbReference type="Pfam" id="PF17806">
    <property type="entry name" value="SO_alpha_A3"/>
    <property type="match status" value="1"/>
</dbReference>
<evidence type="ECO:0000259" key="7">
    <source>
        <dbReference type="Pfam" id="PF17806"/>
    </source>
</evidence>
<dbReference type="PRINTS" id="PR00368">
    <property type="entry name" value="FADPNR"/>
</dbReference>
<sequence>MTGRRITGEPDTAVLFGGRELPAVRGEPLSAALLAAGVRTVAAGIRTGRPRGVLGIGTAEPGAQVRVEAPEFRALAPATGVEVRDGLAAAPAAGYGSLPVAHHHPQPGPSGPQSSLPVAHHHPQPGPSGPESSLPAARHRPQSGSSGAPGPGAGPVPPRGDARWAHCEVLVVGAGPAGLAAAAAAAREGARVIIADEAPRPGGDALGLDPGTDRWIAGTAGRLAGHPEVRLLTRTTVTGHYDHGELVALERRPDGSHLLWRIRARRTVLAAGSVERPFAFAGNDLPGVMLAGAAAAYVRRHGVLPGERIAVSGCHDEALLAAAALHDAGAEIAAVADARPEPGAGALAALARRGIGVRTATAAAGTVPDGRGELAAALLAPVAADGTVTGPADRVGCDLLAVSGGHDPAAALAVQAGGRLRWSERHAAFLPEGLPATAVCAGALAGVRSVRAAAEQGDRAGRAAAAAALAEGAVPAAISARGAPSAPATGVASDPGTASEAGAGSGELPPAGRPGAAAGRPAPPTALFAAVRPDADAAEVFIDLQRDAALDGVRDAIAAGMRSIEHIKRYTTAGTGPDQGRTCGTVLTGIVAGLLGRGMDEVGGTAPRPPCTPVPFSALAGRARGELLEPLRRTPMNAWHEEHGAVFEDVGQWRRARYYPRDGEDMRAAVLRECAAARGAVGMLDASTLGAITVAGRDAGAFLDRIYTGTLSTLRPGRCRYGVMCTADGMVLDDGVVTRISEDEYLVSTTTGNAERVLEWLEEWAQTEWPRLCVQLFNATDHWAVASLVGPASRDVMRALAPDMDVSAEGFRFMSAREGRVAGIPARVLRVSFTGELTFEVNVPAWHGLELWEAAMEAGLRYGITPYGTEAMHVLRAEKGFIVVGHETDGSVTPLDLGMDWAVSKRKEFVGKRSLTRPDTARPDREQLVGLLPEDPGLLLAEGAQLVAEVPAALGEGRGGSGAGRRGAGESAAPIGRVTSAYDSAALGRTFALGLLRSGRERHGERLYAVHLGEAVPVRVADPVFYDREGSRRDG</sequence>
<dbReference type="InterPro" id="IPR028896">
    <property type="entry name" value="GcvT/YgfZ/DmdA"/>
</dbReference>
<protein>
    <submittedName>
        <fullName evidence="8">Sarcosine oxidase subunit alpha</fullName>
        <ecNumber evidence="8">1.5.3.1</ecNumber>
    </submittedName>
</protein>
<dbReference type="Gene3D" id="1.10.10.1100">
    <property type="entry name" value="BFD-like [2Fe-2S]-binding domain"/>
    <property type="match status" value="1"/>
</dbReference>
<dbReference type="InterPro" id="IPR023753">
    <property type="entry name" value="FAD/NAD-binding_dom"/>
</dbReference>
<dbReference type="GO" id="GO:0008115">
    <property type="term" value="F:sarcosine oxidase activity"/>
    <property type="evidence" value="ECO:0007669"/>
    <property type="project" value="UniProtKB-EC"/>
</dbReference>
<dbReference type="InterPro" id="IPR041117">
    <property type="entry name" value="SoxA_A3"/>
</dbReference>
<feature type="region of interest" description="Disordered" evidence="3">
    <location>
        <begin position="97"/>
        <end position="161"/>
    </location>
</feature>
<dbReference type="InterPro" id="IPR029043">
    <property type="entry name" value="GcvT/YgfZ_C"/>
</dbReference>
<dbReference type="SUPFAM" id="SSF51905">
    <property type="entry name" value="FAD/NAD(P)-binding domain"/>
    <property type="match status" value="1"/>
</dbReference>
<comment type="similarity">
    <text evidence="1">Belongs to the GcvT family.</text>
</comment>
<feature type="domain" description="Aminomethyltransferase C-terminal" evidence="6">
    <location>
        <begin position="927"/>
        <end position="1027"/>
    </location>
</feature>
<gene>
    <name evidence="8" type="ORF">HDA36_005641</name>
</gene>
<evidence type="ECO:0000259" key="5">
    <source>
        <dbReference type="Pfam" id="PF07992"/>
    </source>
</evidence>
<dbReference type="Pfam" id="PF07992">
    <property type="entry name" value="Pyr_redox_2"/>
    <property type="match status" value="1"/>
</dbReference>
<evidence type="ECO:0000259" key="4">
    <source>
        <dbReference type="Pfam" id="PF01571"/>
    </source>
</evidence>
<dbReference type="PRINTS" id="PR00469">
    <property type="entry name" value="PNDRDTASEII"/>
</dbReference>
<dbReference type="InterPro" id="IPR036188">
    <property type="entry name" value="FAD/NAD-bd_sf"/>
</dbReference>
<name>A0A7W8QRX1_9ACTN</name>
<dbReference type="PANTHER" id="PTHR43757:SF2">
    <property type="entry name" value="AMINOMETHYLTRANSFERASE, MITOCHONDRIAL"/>
    <property type="match status" value="1"/>
</dbReference>
<accession>A0A7W8QRX1</accession>
<dbReference type="InterPro" id="IPR013977">
    <property type="entry name" value="GcvT_C"/>
</dbReference>
<evidence type="ECO:0000313" key="8">
    <source>
        <dbReference type="EMBL" id="MBB5435493.1"/>
    </source>
</evidence>
<evidence type="ECO:0000313" key="9">
    <source>
        <dbReference type="Proteomes" id="UP000572635"/>
    </source>
</evidence>
<dbReference type="PANTHER" id="PTHR43757">
    <property type="entry name" value="AMINOMETHYLTRANSFERASE"/>
    <property type="match status" value="1"/>
</dbReference>
<evidence type="ECO:0000259" key="6">
    <source>
        <dbReference type="Pfam" id="PF08669"/>
    </source>
</evidence>
<dbReference type="InterPro" id="IPR006222">
    <property type="entry name" value="GCVT_N"/>
</dbReference>
<dbReference type="InterPro" id="IPR027266">
    <property type="entry name" value="TrmE/GcvT-like"/>
</dbReference>
<dbReference type="RefSeq" id="WP_184398345.1">
    <property type="nucleotide sequence ID" value="NZ_JACHDB010000002.1"/>
</dbReference>
<feature type="domain" description="SoxA A3" evidence="7">
    <location>
        <begin position="540"/>
        <end position="622"/>
    </location>
</feature>
<reference evidence="8 9" key="1">
    <citation type="submission" date="2020-08" db="EMBL/GenBank/DDBJ databases">
        <title>Sequencing the genomes of 1000 actinobacteria strains.</title>
        <authorList>
            <person name="Klenk H.-P."/>
        </authorList>
    </citation>
    <scope>NUCLEOTIDE SEQUENCE [LARGE SCALE GENOMIC DNA]</scope>
    <source>
        <strain evidence="8 9">DSM 44551</strain>
    </source>
</reference>
<dbReference type="SUPFAM" id="SSF103025">
    <property type="entry name" value="Folate-binding domain"/>
    <property type="match status" value="1"/>
</dbReference>
<dbReference type="Pfam" id="PF01571">
    <property type="entry name" value="GCV_T"/>
    <property type="match status" value="1"/>
</dbReference>
<feature type="region of interest" description="Disordered" evidence="3">
    <location>
        <begin position="482"/>
        <end position="521"/>
    </location>
</feature>
<dbReference type="Gene3D" id="3.30.1360.120">
    <property type="entry name" value="Probable tRNA modification gtpase trme, domain 1"/>
    <property type="match status" value="1"/>
</dbReference>
<evidence type="ECO:0000256" key="3">
    <source>
        <dbReference type="SAM" id="MobiDB-lite"/>
    </source>
</evidence>
<dbReference type="Pfam" id="PF08669">
    <property type="entry name" value="GCV_T_C"/>
    <property type="match status" value="1"/>
</dbReference>
<dbReference type="Pfam" id="PF13510">
    <property type="entry name" value="Fer2_4"/>
    <property type="match status" value="1"/>
</dbReference>
<dbReference type="EC" id="1.5.3.1" evidence="8"/>
<dbReference type="InterPro" id="IPR042204">
    <property type="entry name" value="2Fe-2S-bd_N"/>
</dbReference>
<dbReference type="AlphaFoldDB" id="A0A7W8QRX1"/>
<dbReference type="EMBL" id="JACHDB010000002">
    <property type="protein sequence ID" value="MBB5435493.1"/>
    <property type="molecule type" value="Genomic_DNA"/>
</dbReference>
<organism evidence="8 9">
    <name type="scientific">Nocardiopsis composta</name>
    <dbReference type="NCBI Taxonomy" id="157465"/>
    <lineage>
        <taxon>Bacteria</taxon>
        <taxon>Bacillati</taxon>
        <taxon>Actinomycetota</taxon>
        <taxon>Actinomycetes</taxon>
        <taxon>Streptosporangiales</taxon>
        <taxon>Nocardiopsidaceae</taxon>
        <taxon>Nocardiopsis</taxon>
    </lineage>
</organism>